<accession>A0A3P3RAJ8</accession>
<organism evidence="1 2">
    <name type="scientific">Halocatena pleomorpha</name>
    <dbReference type="NCBI Taxonomy" id="1785090"/>
    <lineage>
        <taxon>Archaea</taxon>
        <taxon>Methanobacteriati</taxon>
        <taxon>Methanobacteriota</taxon>
        <taxon>Stenosarchaea group</taxon>
        <taxon>Halobacteria</taxon>
        <taxon>Halobacteriales</taxon>
        <taxon>Natronomonadaceae</taxon>
        <taxon>Halocatena</taxon>
    </lineage>
</organism>
<evidence type="ECO:0000313" key="1">
    <source>
        <dbReference type="EMBL" id="RRJ29938.1"/>
    </source>
</evidence>
<dbReference type="Proteomes" id="UP000282322">
    <property type="component" value="Unassembled WGS sequence"/>
</dbReference>
<sequence length="127" mass="14633">MTDRATEGHTTHQISCPDCDRTFPAHRAPYIDYRGEEIAEYTCPGCRDTIIHHPPEQYIERPPAIVDHTILTDETDQPIARVFFEDGAWLQYRATDRRWVREELLGKVPRGILCLITRDDLPVSSVS</sequence>
<gene>
    <name evidence="1" type="ORF">EIK79_11315</name>
</gene>
<evidence type="ECO:0000313" key="2">
    <source>
        <dbReference type="Proteomes" id="UP000282322"/>
    </source>
</evidence>
<dbReference type="AlphaFoldDB" id="A0A3P3RAJ8"/>
<protein>
    <submittedName>
        <fullName evidence="1">Uncharacterized protein</fullName>
    </submittedName>
</protein>
<keyword evidence="2" id="KW-1185">Reference proteome</keyword>
<dbReference type="EMBL" id="RRCH01000024">
    <property type="protein sequence ID" value="RRJ29938.1"/>
    <property type="molecule type" value="Genomic_DNA"/>
</dbReference>
<name>A0A3P3RAJ8_9EURY</name>
<proteinExistence type="predicted"/>
<comment type="caution">
    <text evidence="1">The sequence shown here is derived from an EMBL/GenBank/DDBJ whole genome shotgun (WGS) entry which is preliminary data.</text>
</comment>
<reference evidence="1 2" key="1">
    <citation type="submission" date="2018-11" db="EMBL/GenBank/DDBJ databases">
        <title>Taxonoimc description of Halomarina strain SPP-AMP-1.</title>
        <authorList>
            <person name="Pal Y."/>
            <person name="Srinivasana K."/>
            <person name="Verma A."/>
            <person name="Kumar P."/>
        </authorList>
    </citation>
    <scope>NUCLEOTIDE SEQUENCE [LARGE SCALE GENOMIC DNA]</scope>
    <source>
        <strain evidence="1 2">SPP-AMP-1</strain>
    </source>
</reference>
<dbReference type="RefSeq" id="WP_124955237.1">
    <property type="nucleotide sequence ID" value="NZ_RRCH01000024.1"/>
</dbReference>